<dbReference type="RefSeq" id="WP_125245907.1">
    <property type="nucleotide sequence ID" value="NZ_RSEB01000001.1"/>
</dbReference>
<dbReference type="OrthoDB" id="3253043at2"/>
<dbReference type="Pfam" id="PF00258">
    <property type="entry name" value="Flavodoxin_1"/>
    <property type="match status" value="1"/>
</dbReference>
<gene>
    <name evidence="2" type="ORF">EIW28_01245</name>
</gene>
<evidence type="ECO:0000313" key="3">
    <source>
        <dbReference type="Proteomes" id="UP000277256"/>
    </source>
</evidence>
<evidence type="ECO:0000259" key="1">
    <source>
        <dbReference type="PROSITE" id="PS50902"/>
    </source>
</evidence>
<dbReference type="AlphaFoldDB" id="A0A426V3F5"/>
<evidence type="ECO:0000313" key="2">
    <source>
        <dbReference type="EMBL" id="RRS01429.1"/>
    </source>
</evidence>
<sequence>MRAAVIYESMFGNTRAVAKVVVEELAKYMDVELHEVSEAPTAIDASVDLVVVGAPTHGFTLSRPLSRSDAAGIAPAGLVSTGIGVREWLAAVETAPGVQAIAFDTRVDHLPGSAARAATRRLRRAGFTIVASPASFRVERTLGPLKTGELDNVRSWASELAAAVALPK</sequence>
<dbReference type="InterPro" id="IPR029039">
    <property type="entry name" value="Flavoprotein-like_sf"/>
</dbReference>
<keyword evidence="3" id="KW-1185">Reference proteome</keyword>
<reference evidence="2 3" key="1">
    <citation type="submission" date="2018-12" db="EMBL/GenBank/DDBJ databases">
        <title>Glycomyces sp. YIM 121974 draft genome.</title>
        <authorList>
            <person name="Li Q."/>
        </authorList>
    </citation>
    <scope>NUCLEOTIDE SEQUENCE [LARGE SCALE GENOMIC DNA]</scope>
    <source>
        <strain evidence="2 3">YIM 121974</strain>
    </source>
</reference>
<accession>A0A426V3F5</accession>
<name>A0A426V3F5_9ACTN</name>
<dbReference type="GO" id="GO:0010181">
    <property type="term" value="F:FMN binding"/>
    <property type="evidence" value="ECO:0007669"/>
    <property type="project" value="InterPro"/>
</dbReference>
<dbReference type="Gene3D" id="3.40.50.360">
    <property type="match status" value="1"/>
</dbReference>
<dbReference type="SUPFAM" id="SSF52218">
    <property type="entry name" value="Flavoproteins"/>
    <property type="match status" value="1"/>
</dbReference>
<feature type="domain" description="Flavodoxin-like" evidence="1">
    <location>
        <begin position="3"/>
        <end position="161"/>
    </location>
</feature>
<organism evidence="2 3">
    <name type="scientific">Glycomyces terrestris</name>
    <dbReference type="NCBI Taxonomy" id="2493553"/>
    <lineage>
        <taxon>Bacteria</taxon>
        <taxon>Bacillati</taxon>
        <taxon>Actinomycetota</taxon>
        <taxon>Actinomycetes</taxon>
        <taxon>Glycomycetales</taxon>
        <taxon>Glycomycetaceae</taxon>
        <taxon>Glycomyces</taxon>
    </lineage>
</organism>
<dbReference type="PROSITE" id="PS50902">
    <property type="entry name" value="FLAVODOXIN_LIKE"/>
    <property type="match status" value="1"/>
</dbReference>
<dbReference type="Proteomes" id="UP000277256">
    <property type="component" value="Unassembled WGS sequence"/>
</dbReference>
<dbReference type="EMBL" id="RSEB01000001">
    <property type="protein sequence ID" value="RRS01429.1"/>
    <property type="molecule type" value="Genomic_DNA"/>
</dbReference>
<comment type="caution">
    <text evidence="2">The sequence shown here is derived from an EMBL/GenBank/DDBJ whole genome shotgun (WGS) entry which is preliminary data.</text>
</comment>
<dbReference type="InterPro" id="IPR008254">
    <property type="entry name" value="Flavodoxin/NO_synth"/>
</dbReference>
<dbReference type="PROSITE" id="PS00201">
    <property type="entry name" value="FLAVODOXIN"/>
    <property type="match status" value="1"/>
</dbReference>
<protein>
    <submittedName>
        <fullName evidence="2">Flavodoxin family protein</fullName>
    </submittedName>
</protein>
<dbReference type="InterPro" id="IPR001226">
    <property type="entry name" value="Flavodoxin_CS"/>
</dbReference>
<proteinExistence type="predicted"/>
<dbReference type="GO" id="GO:0009055">
    <property type="term" value="F:electron transfer activity"/>
    <property type="evidence" value="ECO:0007669"/>
    <property type="project" value="InterPro"/>
</dbReference>